<dbReference type="AlphaFoldDB" id="A0A914M8S8"/>
<reference evidence="2" key="1">
    <citation type="submission" date="2022-11" db="UniProtKB">
        <authorList>
            <consortium name="WormBaseParasite"/>
        </authorList>
    </citation>
    <scope>IDENTIFICATION</scope>
</reference>
<keyword evidence="1" id="KW-1185">Reference proteome</keyword>
<sequence>MLLAPHRAKTASFRPQGNLMVIEIFLCRSCQVDWQDEENKAYLPHLSQKQGPKKQET</sequence>
<dbReference type="WBParaSite" id="Minc3s01444g23872">
    <property type="protein sequence ID" value="Minc3s01444g23872"/>
    <property type="gene ID" value="Minc3s01444g23872"/>
</dbReference>
<evidence type="ECO:0000313" key="2">
    <source>
        <dbReference type="WBParaSite" id="Minc3s01444g23872"/>
    </source>
</evidence>
<accession>A0A914M8S8</accession>
<organism evidence="1 2">
    <name type="scientific">Meloidogyne incognita</name>
    <name type="common">Southern root-knot nematode worm</name>
    <name type="synonym">Oxyuris incognita</name>
    <dbReference type="NCBI Taxonomy" id="6306"/>
    <lineage>
        <taxon>Eukaryota</taxon>
        <taxon>Metazoa</taxon>
        <taxon>Ecdysozoa</taxon>
        <taxon>Nematoda</taxon>
        <taxon>Chromadorea</taxon>
        <taxon>Rhabditida</taxon>
        <taxon>Tylenchina</taxon>
        <taxon>Tylenchomorpha</taxon>
        <taxon>Tylenchoidea</taxon>
        <taxon>Meloidogynidae</taxon>
        <taxon>Meloidogyninae</taxon>
        <taxon>Meloidogyne</taxon>
        <taxon>Meloidogyne incognita group</taxon>
    </lineage>
</organism>
<proteinExistence type="predicted"/>
<name>A0A914M8S8_MELIC</name>
<evidence type="ECO:0000313" key="1">
    <source>
        <dbReference type="Proteomes" id="UP000887563"/>
    </source>
</evidence>
<protein>
    <submittedName>
        <fullName evidence="2">Uncharacterized protein</fullName>
    </submittedName>
</protein>
<dbReference type="Proteomes" id="UP000887563">
    <property type="component" value="Unplaced"/>
</dbReference>